<accession>A0A540X696</accession>
<dbReference type="EMBL" id="VIFM01000018">
    <property type="protein sequence ID" value="TQF16749.1"/>
    <property type="molecule type" value="Genomic_DNA"/>
</dbReference>
<feature type="region of interest" description="Disordered" evidence="1">
    <location>
        <begin position="1"/>
        <end position="31"/>
    </location>
</feature>
<keyword evidence="3" id="KW-1185">Reference proteome</keyword>
<name>A0A540X696_9BACT</name>
<reference evidence="2 3" key="1">
    <citation type="submission" date="2019-06" db="EMBL/GenBank/DDBJ databases">
        <authorList>
            <person name="Livingstone P."/>
            <person name="Whitworth D."/>
        </authorList>
    </citation>
    <scope>NUCLEOTIDE SEQUENCE [LARGE SCALE GENOMIC DNA]</scope>
    <source>
        <strain evidence="2 3">AM401</strain>
    </source>
</reference>
<feature type="compositionally biased region" description="Polar residues" evidence="1">
    <location>
        <begin position="438"/>
        <end position="452"/>
    </location>
</feature>
<organism evidence="2 3">
    <name type="scientific">Myxococcus llanfairpwllgwyngyllgogerychwyrndrobwllllantysiliogogogochensis</name>
    <dbReference type="NCBI Taxonomy" id="2590453"/>
    <lineage>
        <taxon>Bacteria</taxon>
        <taxon>Pseudomonadati</taxon>
        <taxon>Myxococcota</taxon>
        <taxon>Myxococcia</taxon>
        <taxon>Myxococcales</taxon>
        <taxon>Cystobacterineae</taxon>
        <taxon>Myxococcaceae</taxon>
        <taxon>Myxococcus</taxon>
    </lineage>
</organism>
<sequence>MKTPSSGPRVQPRPLETPATPAPVRNEVKPQAPVVRGDARDVSLFDTGAARKPTVALTTPVAPQGTNVAPGTYPSVADVKAIASIQDPVARNYAITQGYADLSNGLGQMLGKENANWSTFATWASKQAGVSIRNEDMPKFFTDALKGAGDMAGPLKKVDDVLRKVGLPALPLADIAAAGSEALNNVSKSIADGNQFVFNEVGQEFARFIETFQGDTSYDAAKTQKYLDGFGKDKPLLKEAFGHYTKAMFEKDPNKKAELMLLANDQIGLHEQTQLQQHVEKALNAPVKDTFRSILKQSIESGINALPFPANLAGKAALKTGLVDAALNPLVDATASVFRRLATEHMMKLAVPGGALKLGNDLPPPPGMESTLFPPHLRAIENPELRALLGKLDSSSDSLKGTAAKDWSKLDQRMNYIIDLFRTRQSDPHLFDAPFGKTGTTYPLPATQQRAG</sequence>
<evidence type="ECO:0000313" key="3">
    <source>
        <dbReference type="Proteomes" id="UP000315369"/>
    </source>
</evidence>
<dbReference type="OrthoDB" id="257464at2"/>
<evidence type="ECO:0000313" key="2">
    <source>
        <dbReference type="EMBL" id="TQF16749.1"/>
    </source>
</evidence>
<dbReference type="Proteomes" id="UP000315369">
    <property type="component" value="Unassembled WGS sequence"/>
</dbReference>
<feature type="region of interest" description="Disordered" evidence="1">
    <location>
        <begin position="433"/>
        <end position="452"/>
    </location>
</feature>
<dbReference type="RefSeq" id="WP_141641617.1">
    <property type="nucleotide sequence ID" value="NZ_VIFM01000018.1"/>
</dbReference>
<gene>
    <name evidence="2" type="ORF">FJV41_06935</name>
</gene>
<dbReference type="AlphaFoldDB" id="A0A540X696"/>
<evidence type="ECO:0000256" key="1">
    <source>
        <dbReference type="SAM" id="MobiDB-lite"/>
    </source>
</evidence>
<protein>
    <submittedName>
        <fullName evidence="2">Uncharacterized protein</fullName>
    </submittedName>
</protein>
<proteinExistence type="predicted"/>
<comment type="caution">
    <text evidence="2">The sequence shown here is derived from an EMBL/GenBank/DDBJ whole genome shotgun (WGS) entry which is preliminary data.</text>
</comment>